<keyword evidence="4" id="KW-1185">Reference proteome</keyword>
<evidence type="ECO:0000256" key="2">
    <source>
        <dbReference type="SAM" id="Phobius"/>
    </source>
</evidence>
<feature type="compositionally biased region" description="Low complexity" evidence="1">
    <location>
        <begin position="217"/>
        <end position="235"/>
    </location>
</feature>
<evidence type="ECO:0000256" key="1">
    <source>
        <dbReference type="SAM" id="MobiDB-lite"/>
    </source>
</evidence>
<keyword evidence="2" id="KW-0812">Transmembrane</keyword>
<feature type="transmembrane region" description="Helical" evidence="2">
    <location>
        <begin position="106"/>
        <end position="128"/>
    </location>
</feature>
<reference evidence="3 4" key="1">
    <citation type="submission" date="2010-10" db="EMBL/GenBank/DDBJ databases">
        <title>Complete sequence of Frankia sp. EuI1c.</title>
        <authorList>
            <consortium name="US DOE Joint Genome Institute"/>
            <person name="Lucas S."/>
            <person name="Copeland A."/>
            <person name="Lapidus A."/>
            <person name="Cheng J.-F."/>
            <person name="Bruce D."/>
            <person name="Goodwin L."/>
            <person name="Pitluck S."/>
            <person name="Chertkov O."/>
            <person name="Detter J.C."/>
            <person name="Han C."/>
            <person name="Tapia R."/>
            <person name="Land M."/>
            <person name="Hauser L."/>
            <person name="Jeffries C."/>
            <person name="Kyrpides N."/>
            <person name="Ivanova N."/>
            <person name="Mikhailova N."/>
            <person name="Beauchemin N."/>
            <person name="Sen A."/>
            <person name="Sur S.A."/>
            <person name="Gtari M."/>
            <person name="Wall L."/>
            <person name="Tisa L."/>
            <person name="Woyke T."/>
        </authorList>
    </citation>
    <scope>NUCLEOTIDE SEQUENCE [LARGE SCALE GENOMIC DNA]</scope>
    <source>
        <strain evidence="4">DSM 45817 / CECT 9037 / EuI1c</strain>
    </source>
</reference>
<organism evidence="3 4">
    <name type="scientific">Pseudofrankia inefficax (strain DSM 45817 / CECT 9037 / DDB 130130 / EuI1c)</name>
    <name type="common">Frankia inefficax</name>
    <dbReference type="NCBI Taxonomy" id="298654"/>
    <lineage>
        <taxon>Bacteria</taxon>
        <taxon>Bacillati</taxon>
        <taxon>Actinomycetota</taxon>
        <taxon>Actinomycetes</taxon>
        <taxon>Frankiales</taxon>
        <taxon>Frankiaceae</taxon>
        <taxon>Pseudofrankia</taxon>
    </lineage>
</organism>
<evidence type="ECO:0000313" key="3">
    <source>
        <dbReference type="EMBL" id="ADP80620.1"/>
    </source>
</evidence>
<sequence length="256" mass="25501">MGHWEDSSRDGENSAALGGGARHGEADTVEILRAEAPTGPRFDADLYDVDRPEVLDYWDGEVEARDDALAPHLANAAVVIPAATRFGGRHADAYRDDDPAHRRAMLVWRSAVATSAAFVLALIIVSVVTTVHHTGATADAGAALPDSVASSPASVPETAPAVAPTDQLPAGALPPAAGPTQAEVSAPPAVAAAAPGGAGTGPGGGPAPAQTQTQTRPSAGPVSAGPTAAPAGSAPRCGPVATVLFLFWTLLGLGPC</sequence>
<dbReference type="RefSeq" id="WP_013423738.1">
    <property type="nucleotide sequence ID" value="NC_014666.1"/>
</dbReference>
<keyword evidence="2" id="KW-0472">Membrane</keyword>
<feature type="compositionally biased region" description="Low complexity" evidence="1">
    <location>
        <begin position="186"/>
        <end position="195"/>
    </location>
</feature>
<feature type="compositionally biased region" description="Basic and acidic residues" evidence="1">
    <location>
        <begin position="1"/>
        <end position="12"/>
    </location>
</feature>
<dbReference type="AlphaFoldDB" id="E3J3Y7"/>
<proteinExistence type="predicted"/>
<dbReference type="EMBL" id="CP002299">
    <property type="protein sequence ID" value="ADP80620.1"/>
    <property type="molecule type" value="Genomic_DNA"/>
</dbReference>
<accession>E3J3Y7</accession>
<dbReference type="HOGENOM" id="CLU_1084854_0_0_11"/>
<protein>
    <submittedName>
        <fullName evidence="3">Uncharacterized protein</fullName>
    </submittedName>
</protein>
<dbReference type="OrthoDB" id="9935486at2"/>
<feature type="compositionally biased region" description="Low complexity" evidence="1">
    <location>
        <begin position="143"/>
        <end position="179"/>
    </location>
</feature>
<feature type="compositionally biased region" description="Gly residues" evidence="1">
    <location>
        <begin position="196"/>
        <end position="206"/>
    </location>
</feature>
<dbReference type="Proteomes" id="UP000002484">
    <property type="component" value="Chromosome"/>
</dbReference>
<dbReference type="InParanoid" id="E3J3Y7"/>
<feature type="region of interest" description="Disordered" evidence="1">
    <location>
        <begin position="143"/>
        <end position="235"/>
    </location>
</feature>
<gene>
    <name evidence="3" type="ordered locus">FraEuI1c_2587</name>
</gene>
<dbReference type="KEGG" id="fri:FraEuI1c_2587"/>
<keyword evidence="2" id="KW-1133">Transmembrane helix</keyword>
<name>E3J3Y7_PSEI1</name>
<feature type="region of interest" description="Disordered" evidence="1">
    <location>
        <begin position="1"/>
        <end position="24"/>
    </location>
</feature>
<evidence type="ECO:0000313" key="4">
    <source>
        <dbReference type="Proteomes" id="UP000002484"/>
    </source>
</evidence>